<dbReference type="EMBL" id="ACCJ01000092">
    <property type="protein sequence ID" value="EEG56148.1"/>
    <property type="molecule type" value="Genomic_DNA"/>
</dbReference>
<evidence type="ECO:0000313" key="11">
    <source>
        <dbReference type="EMBL" id="EEG56148.1"/>
    </source>
</evidence>
<sequence length="165" mass="18234">MNTEGYTMKKFLDEFKAFALKGNMIDLAVGMIIGSAFTSIVNSLVNDIFMPLLSLITGKVDFTNMFIALDGNTYATLAEAKELSVATINYGSFITQTINFLLMALVVFITVKQVNKLRSMGKKPEAPAAPTQKECPYCRTMIPINAVRCPHCTSLLETSEETERE</sequence>
<evidence type="ECO:0000256" key="10">
    <source>
        <dbReference type="HAMAP-Rule" id="MF_00115"/>
    </source>
</evidence>
<comment type="similarity">
    <text evidence="2 10">Belongs to the MscL family.</text>
</comment>
<comment type="caution">
    <text evidence="11">The sequence shown here is derived from an EMBL/GenBank/DDBJ whole genome shotgun (WGS) entry which is preliminary data.</text>
</comment>
<keyword evidence="8 10" id="KW-0472">Membrane</keyword>
<evidence type="ECO:0000256" key="1">
    <source>
        <dbReference type="ARBA" id="ARBA00004651"/>
    </source>
</evidence>
<dbReference type="Pfam" id="PF01741">
    <property type="entry name" value="MscL"/>
    <property type="match status" value="1"/>
</dbReference>
<dbReference type="GO" id="GO:0008381">
    <property type="term" value="F:mechanosensitive monoatomic ion channel activity"/>
    <property type="evidence" value="ECO:0007669"/>
    <property type="project" value="UniProtKB-UniRule"/>
</dbReference>
<evidence type="ECO:0000256" key="5">
    <source>
        <dbReference type="ARBA" id="ARBA00022692"/>
    </source>
</evidence>
<keyword evidence="4 10" id="KW-1003">Cell membrane</keyword>
<keyword evidence="7 10" id="KW-0406">Ion transport</keyword>
<keyword evidence="3 10" id="KW-0813">Transport</keyword>
<dbReference type="Proteomes" id="UP000004756">
    <property type="component" value="Unassembled WGS sequence"/>
</dbReference>
<dbReference type="AlphaFoldDB" id="C0CXQ8"/>
<evidence type="ECO:0000256" key="8">
    <source>
        <dbReference type="ARBA" id="ARBA00023136"/>
    </source>
</evidence>
<keyword evidence="5 10" id="KW-0812">Transmembrane</keyword>
<keyword evidence="9 10" id="KW-0407">Ion channel</keyword>
<dbReference type="PROSITE" id="PS01327">
    <property type="entry name" value="MSCL"/>
    <property type="match status" value="1"/>
</dbReference>
<name>C0CXQ8_9FIRM</name>
<organism evidence="11 12">
    <name type="scientific">[Clostridium] asparagiforme DSM 15981</name>
    <dbReference type="NCBI Taxonomy" id="518636"/>
    <lineage>
        <taxon>Bacteria</taxon>
        <taxon>Bacillati</taxon>
        <taxon>Bacillota</taxon>
        <taxon>Clostridia</taxon>
        <taxon>Lachnospirales</taxon>
        <taxon>Lachnospiraceae</taxon>
        <taxon>Enterocloster</taxon>
    </lineage>
</organism>
<gene>
    <name evidence="10 11" type="primary">mscL</name>
    <name evidence="11" type="ORF">CLOSTASPAR_01783</name>
</gene>
<dbReference type="HAMAP" id="MF_00115">
    <property type="entry name" value="MscL"/>
    <property type="match status" value="1"/>
</dbReference>
<dbReference type="GO" id="GO:0005886">
    <property type="term" value="C:plasma membrane"/>
    <property type="evidence" value="ECO:0007669"/>
    <property type="project" value="UniProtKB-SubCell"/>
</dbReference>
<reference evidence="11 12" key="1">
    <citation type="submission" date="2009-02" db="EMBL/GenBank/DDBJ databases">
        <title>Draft genome sequence of Clostridium asparagiforme (DSM 15981).</title>
        <authorList>
            <person name="Sudarsanam P."/>
            <person name="Ley R."/>
            <person name="Guruge J."/>
            <person name="Turnbaugh P.J."/>
            <person name="Mahowald M."/>
            <person name="Liep D."/>
            <person name="Gordon J."/>
        </authorList>
    </citation>
    <scope>NUCLEOTIDE SEQUENCE [LARGE SCALE GENOMIC DNA]</scope>
    <source>
        <strain evidence="11 12">DSM 15981</strain>
    </source>
</reference>
<dbReference type="InterPro" id="IPR036019">
    <property type="entry name" value="MscL_channel"/>
</dbReference>
<evidence type="ECO:0000313" key="12">
    <source>
        <dbReference type="Proteomes" id="UP000004756"/>
    </source>
</evidence>
<evidence type="ECO:0000256" key="6">
    <source>
        <dbReference type="ARBA" id="ARBA00022989"/>
    </source>
</evidence>
<dbReference type="InterPro" id="IPR019823">
    <property type="entry name" value="Mechanosensitive_channel_CS"/>
</dbReference>
<dbReference type="InterPro" id="IPR001185">
    <property type="entry name" value="MS_channel"/>
</dbReference>
<dbReference type="PANTHER" id="PTHR30266:SF2">
    <property type="entry name" value="LARGE-CONDUCTANCE MECHANOSENSITIVE CHANNEL"/>
    <property type="match status" value="1"/>
</dbReference>
<dbReference type="HOGENOM" id="CLU_095787_2_3_9"/>
<evidence type="ECO:0000256" key="9">
    <source>
        <dbReference type="ARBA" id="ARBA00023303"/>
    </source>
</evidence>
<comment type="subunit">
    <text evidence="10">Homopentamer.</text>
</comment>
<evidence type="ECO:0000256" key="7">
    <source>
        <dbReference type="ARBA" id="ARBA00023065"/>
    </source>
</evidence>
<evidence type="ECO:0000256" key="3">
    <source>
        <dbReference type="ARBA" id="ARBA00022448"/>
    </source>
</evidence>
<protein>
    <recommendedName>
        <fullName evidence="10">Large-conductance mechanosensitive channel</fullName>
    </recommendedName>
</protein>
<proteinExistence type="inferred from homology"/>
<evidence type="ECO:0000256" key="4">
    <source>
        <dbReference type="ARBA" id="ARBA00022475"/>
    </source>
</evidence>
<evidence type="ECO:0000256" key="2">
    <source>
        <dbReference type="ARBA" id="ARBA00007254"/>
    </source>
</evidence>
<dbReference type="NCBIfam" id="TIGR00220">
    <property type="entry name" value="mscL"/>
    <property type="match status" value="1"/>
</dbReference>
<dbReference type="PANTHER" id="PTHR30266">
    <property type="entry name" value="MECHANOSENSITIVE CHANNEL MSCL"/>
    <property type="match status" value="1"/>
</dbReference>
<dbReference type="PRINTS" id="PR01264">
    <property type="entry name" value="MECHCHANNEL"/>
</dbReference>
<accession>C0CXQ8</accession>
<comment type="function">
    <text evidence="10">Channel that opens in response to stretch forces in the membrane lipid bilayer. May participate in the regulation of osmotic pressure changes within the cell.</text>
</comment>
<dbReference type="InterPro" id="IPR037673">
    <property type="entry name" value="MSC/AndL"/>
</dbReference>
<keyword evidence="12" id="KW-1185">Reference proteome</keyword>
<dbReference type="Gene3D" id="1.10.1200.120">
    <property type="entry name" value="Large-conductance mechanosensitive channel, MscL, domain 1"/>
    <property type="match status" value="1"/>
</dbReference>
<keyword evidence="6 10" id="KW-1133">Transmembrane helix</keyword>
<dbReference type="SUPFAM" id="SSF81330">
    <property type="entry name" value="Gated mechanosensitive channel"/>
    <property type="match status" value="1"/>
</dbReference>
<comment type="subcellular location">
    <subcellularLocation>
        <location evidence="1 10">Cell membrane</location>
        <topology evidence="1 10">Multi-pass membrane protein</topology>
    </subcellularLocation>
</comment>